<proteinExistence type="predicted"/>
<dbReference type="AlphaFoldDB" id="A0A1L9SMA3"/>
<sequence>MNIERRKWCHIQAGNGVVISKRRDKRQTTEAGHPASPDSASLRLERVLLNGQGGRTASESISRCWKQPGK</sequence>
<dbReference type="Proteomes" id="UP000184188">
    <property type="component" value="Unassembled WGS sequence"/>
</dbReference>
<evidence type="ECO:0000313" key="3">
    <source>
        <dbReference type="Proteomes" id="UP000184188"/>
    </source>
</evidence>
<evidence type="ECO:0000313" key="2">
    <source>
        <dbReference type="EMBL" id="OJJ48167.1"/>
    </source>
</evidence>
<feature type="region of interest" description="Disordered" evidence="1">
    <location>
        <begin position="19"/>
        <end position="43"/>
    </location>
</feature>
<protein>
    <submittedName>
        <fullName evidence="2">Uncharacterized protein</fullName>
    </submittedName>
</protein>
<accession>A0A1L9SMA3</accession>
<organism evidence="2 3">
    <name type="scientific">Penicilliopsis zonata CBS 506.65</name>
    <dbReference type="NCBI Taxonomy" id="1073090"/>
    <lineage>
        <taxon>Eukaryota</taxon>
        <taxon>Fungi</taxon>
        <taxon>Dikarya</taxon>
        <taxon>Ascomycota</taxon>
        <taxon>Pezizomycotina</taxon>
        <taxon>Eurotiomycetes</taxon>
        <taxon>Eurotiomycetidae</taxon>
        <taxon>Eurotiales</taxon>
        <taxon>Aspergillaceae</taxon>
        <taxon>Penicilliopsis</taxon>
    </lineage>
</organism>
<name>A0A1L9SMA3_9EURO</name>
<gene>
    <name evidence="2" type="ORF">ASPZODRAFT_130114</name>
</gene>
<evidence type="ECO:0000256" key="1">
    <source>
        <dbReference type="SAM" id="MobiDB-lite"/>
    </source>
</evidence>
<dbReference type="EMBL" id="KV878339">
    <property type="protein sequence ID" value="OJJ48167.1"/>
    <property type="molecule type" value="Genomic_DNA"/>
</dbReference>
<keyword evidence="3" id="KW-1185">Reference proteome</keyword>
<reference evidence="3" key="1">
    <citation type="journal article" date="2017" name="Genome Biol.">
        <title>Comparative genomics reveals high biological diversity and specific adaptations in the industrially and medically important fungal genus Aspergillus.</title>
        <authorList>
            <person name="de Vries R.P."/>
            <person name="Riley R."/>
            <person name="Wiebenga A."/>
            <person name="Aguilar-Osorio G."/>
            <person name="Amillis S."/>
            <person name="Uchima C.A."/>
            <person name="Anderluh G."/>
            <person name="Asadollahi M."/>
            <person name="Askin M."/>
            <person name="Barry K."/>
            <person name="Battaglia E."/>
            <person name="Bayram O."/>
            <person name="Benocci T."/>
            <person name="Braus-Stromeyer S.A."/>
            <person name="Caldana C."/>
            <person name="Canovas D."/>
            <person name="Cerqueira G.C."/>
            <person name="Chen F."/>
            <person name="Chen W."/>
            <person name="Choi C."/>
            <person name="Clum A."/>
            <person name="Dos Santos R.A."/>
            <person name="Damasio A.R."/>
            <person name="Diallinas G."/>
            <person name="Emri T."/>
            <person name="Fekete E."/>
            <person name="Flipphi M."/>
            <person name="Freyberg S."/>
            <person name="Gallo A."/>
            <person name="Gournas C."/>
            <person name="Habgood R."/>
            <person name="Hainaut M."/>
            <person name="Harispe M.L."/>
            <person name="Henrissat B."/>
            <person name="Hilden K.S."/>
            <person name="Hope R."/>
            <person name="Hossain A."/>
            <person name="Karabika E."/>
            <person name="Karaffa L."/>
            <person name="Karanyi Z."/>
            <person name="Krasevec N."/>
            <person name="Kuo A."/>
            <person name="Kusch H."/>
            <person name="LaButti K."/>
            <person name="Lagendijk E.L."/>
            <person name="Lapidus A."/>
            <person name="Levasseur A."/>
            <person name="Lindquist E."/>
            <person name="Lipzen A."/>
            <person name="Logrieco A.F."/>
            <person name="MacCabe A."/>
            <person name="Maekelae M.R."/>
            <person name="Malavazi I."/>
            <person name="Melin P."/>
            <person name="Meyer V."/>
            <person name="Mielnichuk N."/>
            <person name="Miskei M."/>
            <person name="Molnar A.P."/>
            <person name="Mule G."/>
            <person name="Ngan C.Y."/>
            <person name="Orejas M."/>
            <person name="Orosz E."/>
            <person name="Ouedraogo J.P."/>
            <person name="Overkamp K.M."/>
            <person name="Park H.-S."/>
            <person name="Perrone G."/>
            <person name="Piumi F."/>
            <person name="Punt P.J."/>
            <person name="Ram A.F."/>
            <person name="Ramon A."/>
            <person name="Rauscher S."/>
            <person name="Record E."/>
            <person name="Riano-Pachon D.M."/>
            <person name="Robert V."/>
            <person name="Roehrig J."/>
            <person name="Ruller R."/>
            <person name="Salamov A."/>
            <person name="Salih N.S."/>
            <person name="Samson R.A."/>
            <person name="Sandor E."/>
            <person name="Sanguinetti M."/>
            <person name="Schuetze T."/>
            <person name="Sepcic K."/>
            <person name="Shelest E."/>
            <person name="Sherlock G."/>
            <person name="Sophianopoulou V."/>
            <person name="Squina F.M."/>
            <person name="Sun H."/>
            <person name="Susca A."/>
            <person name="Todd R.B."/>
            <person name="Tsang A."/>
            <person name="Unkles S.E."/>
            <person name="van de Wiele N."/>
            <person name="van Rossen-Uffink D."/>
            <person name="Oliveira J.V."/>
            <person name="Vesth T.C."/>
            <person name="Visser J."/>
            <person name="Yu J.-H."/>
            <person name="Zhou M."/>
            <person name="Andersen M.R."/>
            <person name="Archer D.B."/>
            <person name="Baker S.E."/>
            <person name="Benoit I."/>
            <person name="Brakhage A.A."/>
            <person name="Braus G.H."/>
            <person name="Fischer R."/>
            <person name="Frisvad J.C."/>
            <person name="Goldman G.H."/>
            <person name="Houbraken J."/>
            <person name="Oakley B."/>
            <person name="Pocsi I."/>
            <person name="Scazzocchio C."/>
            <person name="Seiboth B."/>
            <person name="vanKuyk P.A."/>
            <person name="Wortman J."/>
            <person name="Dyer P.S."/>
            <person name="Grigoriev I.V."/>
        </authorList>
    </citation>
    <scope>NUCLEOTIDE SEQUENCE [LARGE SCALE GENOMIC DNA]</scope>
    <source>
        <strain evidence="3">CBS 506.65</strain>
    </source>
</reference>
<feature type="region of interest" description="Disordered" evidence="1">
    <location>
        <begin position="51"/>
        <end position="70"/>
    </location>
</feature>
<dbReference type="RefSeq" id="XP_022582677.1">
    <property type="nucleotide sequence ID" value="XM_022722430.1"/>
</dbReference>
<dbReference type="GeneID" id="34608895"/>
<dbReference type="VEuPathDB" id="FungiDB:ASPZODRAFT_130114"/>